<keyword evidence="6" id="KW-1185">Reference proteome</keyword>
<feature type="region of interest" description="Disordered" evidence="2">
    <location>
        <begin position="1531"/>
        <end position="1583"/>
    </location>
</feature>
<proteinExistence type="predicted"/>
<dbReference type="Proteomes" id="UP000275394">
    <property type="component" value="Unassembled WGS sequence"/>
</dbReference>
<sequence length="1583" mass="178276">MKVNITRQGQLPRLLAIAVLCCFTVASYAEREGSQQEQEPRKIRRTTVSPLDLTKTPTMEDLIRAGQLGGLLDPTGELPTVEASTDVNTLRRGLSDSNPQQEKAQRAKRLQREQRNKAMLMGFGDAIQDWNKHEYKAAYQKFKNYRRDFPDSPWAGEAALHMACEARYNGRYSEAEAIFSELKQLHGQSQHKGARHLSDKAQSRLGVLNAFKNNFEGALDEFTELRESTDDWRLRTYADNWIQRINSLKASNENLLDCGTRALSVILAEQGKPQAATAVLAVEPETQQGHSLSELKTIAEEHQLTLSAYKLPVAQLAEIPLPAIVQIPARSSSDLGHYWVLEKVVGDEVVLYDTQIDRRFHQSLAQFAQEWQGHTLVFGGDSQLKPFELSDADESNIFGGCCGVQAPENDLGEPESGPDTEDCPNGAPVWSVNRVNMNLYMQDIPLWYQPAYGPSVEIKLSYNSQSAIANNEPFGNKWSFNYASYIVVDPGNRATVFKADGARTTYEASWEVLWRGSQEQLETASPDTEGVYAITREVAGAYEIGYWRYSGTDLETTLTLVGEQHYQLADLTGRIYEYAIPEGTDSLQPFLVSQADAHGYQLRFSYDTDNRLASITDATGLVTQLTYNAEGVVSEVLDPFGRIAKFDYDEQLNLTKLTDMGGYWTKLRYDADVYLTDYINELGRWQFTIEPSTRASNNTVIYPAPGGAMWENYRITVEDPLHQKHEYYYDGYHGQSWYISPKHYVDYVDGNTNNYTKALKTLYKFIRLSSGKGKISEVVYPDGNSKKYSYLANSNHATKVIDSRSGEVTRTYNSKGKPLTITDRFGRLTTLTYYANGVDLETVTTELGTSTLQYNDAHQVTEVEDHRGRVLTIDYDDFGHLERANYDDAFITRYEYDTDQRLEKTRFNGELVSQYNYDAVGRVSEFIDATELALSYDYNDLNSVIKITYPDQKTVTRSFSRCPRLLDKVTSRGGQDTTFEYDAIKQLVKVREADKSVTRYGYDADGNLDTFTDKNQQQTHFGHNAVRQPSGQEYADGTKYQLSYNAKGLLETRTDARGTVTTYGYNEYNQLKTITYSDATPPVTLHYNAQYLLERVEDARGTTTWGYDEWRRVETIDGPWPEDTIHYGYDDHDRLDSLTPDRGEVVTFGYNSLNQLSTITSQEGEYRYHYNGANPLLDHLERPSGVISRYQYDAVNRIEGIQHGTEAVAASLNSFTIAYDERDNIRQIDSDLATMSPPLREEISHFNILNQQLSSSLQVAPYLYDADGNLTGGYTADGYRFTADYDAENQLRELSYRDDAGVEHKKVYVYSYDHLLAKVSTYQDGQLQDELRIVRNGFLALQDRDGSNTVQREYLWGPSMGGGIGGLLSMRQAGQSYQYLYDHNGNVSQVVDSAKQLVATYQYDPYGVLIGFSGSLQQPFTFSTKRYDAELGMHYFGYRFYLPEQGRWLNRDPIGLAGGINLYEYVGGNPLIYTDPYGLFEATMTGFLGLGGAAALADGPFLPIGDIIGAAIIVGGGIYLACSRDGNDDYTGHGENPEGQTGNGGSWDKHSGKRAGKRYGSGRNESRGKKNKKHSKPKNPNKR</sequence>
<feature type="chain" id="PRO_5018334342" evidence="3">
    <location>
        <begin position="30"/>
        <end position="1583"/>
    </location>
</feature>
<evidence type="ECO:0000313" key="5">
    <source>
        <dbReference type="EMBL" id="ROR98672.1"/>
    </source>
</evidence>
<dbReference type="Pfam" id="PF05593">
    <property type="entry name" value="RHS_repeat"/>
    <property type="match status" value="2"/>
</dbReference>
<comment type="caution">
    <text evidence="5">The sequence shown here is derived from an EMBL/GenBank/DDBJ whole genome shotgun (WGS) entry which is preliminary data.</text>
</comment>
<evidence type="ECO:0000259" key="4">
    <source>
        <dbReference type="PROSITE" id="PS50990"/>
    </source>
</evidence>
<evidence type="ECO:0000313" key="6">
    <source>
        <dbReference type="Proteomes" id="UP000275394"/>
    </source>
</evidence>
<keyword evidence="3" id="KW-0732">Signal</keyword>
<dbReference type="PRINTS" id="PR00394">
    <property type="entry name" value="RHSPROTEIN"/>
</dbReference>
<feature type="compositionally biased region" description="Basic residues" evidence="2">
    <location>
        <begin position="1569"/>
        <end position="1583"/>
    </location>
</feature>
<keyword evidence="1" id="KW-0677">Repeat</keyword>
<dbReference type="Pfam" id="PF25023">
    <property type="entry name" value="TEN_YD-shell"/>
    <property type="match status" value="3"/>
</dbReference>
<accession>A0A3N2DFV0</accession>
<dbReference type="PROSITE" id="PS50990">
    <property type="entry name" value="PEPTIDASE_C39"/>
    <property type="match status" value="1"/>
</dbReference>
<dbReference type="InterPro" id="IPR006530">
    <property type="entry name" value="YD"/>
</dbReference>
<dbReference type="InterPro" id="IPR022385">
    <property type="entry name" value="Rhs_assc_core"/>
</dbReference>
<dbReference type="Gene3D" id="1.25.40.10">
    <property type="entry name" value="Tetratricopeptide repeat domain"/>
    <property type="match status" value="1"/>
</dbReference>
<protein>
    <submittedName>
        <fullName evidence="5">RHS repeat-associated protein</fullName>
    </submittedName>
</protein>
<feature type="compositionally biased region" description="Basic and acidic residues" evidence="2">
    <location>
        <begin position="31"/>
        <end position="41"/>
    </location>
</feature>
<dbReference type="OrthoDB" id="9816400at2"/>
<dbReference type="GO" id="GO:0006508">
    <property type="term" value="P:proteolysis"/>
    <property type="evidence" value="ECO:0007669"/>
    <property type="project" value="InterPro"/>
</dbReference>
<dbReference type="CDD" id="cd02259">
    <property type="entry name" value="Peptidase_C39_like"/>
    <property type="match status" value="1"/>
</dbReference>
<dbReference type="Gene3D" id="3.90.70.10">
    <property type="entry name" value="Cysteine proteinases"/>
    <property type="match status" value="1"/>
</dbReference>
<feature type="domain" description="Peptidase C39" evidence="4">
    <location>
        <begin position="249"/>
        <end position="378"/>
    </location>
</feature>
<evidence type="ECO:0000256" key="1">
    <source>
        <dbReference type="ARBA" id="ARBA00022737"/>
    </source>
</evidence>
<dbReference type="PANTHER" id="PTHR32305:SF15">
    <property type="entry name" value="PROTEIN RHSA-RELATED"/>
    <property type="match status" value="1"/>
</dbReference>
<feature type="region of interest" description="Disordered" evidence="2">
    <location>
        <begin position="31"/>
        <end position="51"/>
    </location>
</feature>
<feature type="signal peptide" evidence="3">
    <location>
        <begin position="1"/>
        <end position="29"/>
    </location>
</feature>
<dbReference type="InterPro" id="IPR050708">
    <property type="entry name" value="T6SS_VgrG/RHS"/>
</dbReference>
<dbReference type="InterPro" id="IPR005074">
    <property type="entry name" value="Peptidase_C39"/>
</dbReference>
<dbReference type="EMBL" id="RKHR01000007">
    <property type="protein sequence ID" value="ROR98672.1"/>
    <property type="molecule type" value="Genomic_DNA"/>
</dbReference>
<dbReference type="Pfam" id="PF03412">
    <property type="entry name" value="Peptidase_C39"/>
    <property type="match status" value="1"/>
</dbReference>
<dbReference type="GO" id="GO:0016020">
    <property type="term" value="C:membrane"/>
    <property type="evidence" value="ECO:0007669"/>
    <property type="project" value="InterPro"/>
</dbReference>
<dbReference type="Gene3D" id="2.180.10.10">
    <property type="entry name" value="RHS repeat-associated core"/>
    <property type="match status" value="2"/>
</dbReference>
<dbReference type="InterPro" id="IPR031325">
    <property type="entry name" value="RHS_repeat"/>
</dbReference>
<dbReference type="InterPro" id="IPR011990">
    <property type="entry name" value="TPR-like_helical_dom_sf"/>
</dbReference>
<dbReference type="GO" id="GO:0008233">
    <property type="term" value="F:peptidase activity"/>
    <property type="evidence" value="ECO:0007669"/>
    <property type="project" value="InterPro"/>
</dbReference>
<reference evidence="5 6" key="1">
    <citation type="submission" date="2018-11" db="EMBL/GenBank/DDBJ databases">
        <title>Genomic Encyclopedia of Type Strains, Phase IV (KMG-IV): sequencing the most valuable type-strain genomes for metagenomic binning, comparative biology and taxonomic classification.</title>
        <authorList>
            <person name="Goeker M."/>
        </authorList>
    </citation>
    <scope>NUCLEOTIDE SEQUENCE [LARGE SCALE GENOMIC DNA]</scope>
    <source>
        <strain evidence="5 6">DSM 100316</strain>
    </source>
</reference>
<dbReference type="InterPro" id="IPR056823">
    <property type="entry name" value="TEN-like_YD-shell"/>
</dbReference>
<dbReference type="NCBIfam" id="TIGR03696">
    <property type="entry name" value="Rhs_assc_core"/>
    <property type="match status" value="1"/>
</dbReference>
<dbReference type="NCBIfam" id="TIGR01643">
    <property type="entry name" value="YD_repeat_2x"/>
    <property type="match status" value="3"/>
</dbReference>
<dbReference type="GO" id="GO:0005524">
    <property type="term" value="F:ATP binding"/>
    <property type="evidence" value="ECO:0007669"/>
    <property type="project" value="InterPro"/>
</dbReference>
<evidence type="ECO:0000256" key="3">
    <source>
        <dbReference type="SAM" id="SignalP"/>
    </source>
</evidence>
<dbReference type="RefSeq" id="WP_123713739.1">
    <property type="nucleotide sequence ID" value="NZ_RKHR01000007.1"/>
</dbReference>
<dbReference type="PANTHER" id="PTHR32305">
    <property type="match status" value="1"/>
</dbReference>
<name>A0A3N2DFV0_9GAMM</name>
<evidence type="ECO:0000256" key="2">
    <source>
        <dbReference type="SAM" id="MobiDB-lite"/>
    </source>
</evidence>
<organism evidence="5 6">
    <name type="scientific">Sinobacterium caligoides</name>
    <dbReference type="NCBI Taxonomy" id="933926"/>
    <lineage>
        <taxon>Bacteria</taxon>
        <taxon>Pseudomonadati</taxon>
        <taxon>Pseudomonadota</taxon>
        <taxon>Gammaproteobacteria</taxon>
        <taxon>Cellvibrionales</taxon>
        <taxon>Spongiibacteraceae</taxon>
        <taxon>Sinobacterium</taxon>
    </lineage>
</organism>
<gene>
    <name evidence="5" type="ORF">EDC56_3405</name>
</gene>